<dbReference type="Gene3D" id="1.10.10.2840">
    <property type="entry name" value="PucR C-terminal helix-turn-helix domain"/>
    <property type="match status" value="1"/>
</dbReference>
<gene>
    <name evidence="5" type="ORF">G1C96_1942</name>
</gene>
<feature type="compositionally biased region" description="Low complexity" evidence="2">
    <location>
        <begin position="1"/>
        <end position="16"/>
    </location>
</feature>
<dbReference type="Pfam" id="PF13556">
    <property type="entry name" value="HTH_30"/>
    <property type="match status" value="1"/>
</dbReference>
<reference evidence="5 6" key="1">
    <citation type="submission" date="2020-02" db="EMBL/GenBank/DDBJ databases">
        <title>Characterization of phylogenetic diversity of novel bifidobacterial species isolated in Czech ZOOs.</title>
        <authorList>
            <person name="Lugli G.A."/>
            <person name="Vera N.B."/>
            <person name="Ventura M."/>
        </authorList>
    </citation>
    <scope>NUCLEOTIDE SEQUENCE [LARGE SCALE GENOMIC DNA]</scope>
    <source>
        <strain evidence="5 6">DSM 109958</strain>
    </source>
</reference>
<evidence type="ECO:0000256" key="1">
    <source>
        <dbReference type="ARBA" id="ARBA00006754"/>
    </source>
</evidence>
<dbReference type="PANTHER" id="PTHR33744:SF7">
    <property type="entry name" value="PUCR FAMILY TRANSCRIPTIONAL REGULATOR"/>
    <property type="match status" value="1"/>
</dbReference>
<dbReference type="InterPro" id="IPR051448">
    <property type="entry name" value="CdaR-like_regulators"/>
</dbReference>
<evidence type="ECO:0000313" key="6">
    <source>
        <dbReference type="Proteomes" id="UP000588277"/>
    </source>
</evidence>
<feature type="domain" description="PucR C-terminal helix-turn-helix" evidence="3">
    <location>
        <begin position="349"/>
        <end position="406"/>
    </location>
</feature>
<accession>A0A7Y0F3H3</accession>
<dbReference type="InterPro" id="IPR025736">
    <property type="entry name" value="PucR_C-HTH_dom"/>
</dbReference>
<name>A0A7Y0F3H3_9BIFI</name>
<evidence type="ECO:0000259" key="4">
    <source>
        <dbReference type="Pfam" id="PF17853"/>
    </source>
</evidence>
<feature type="domain" description="CdaR GGDEF-like" evidence="4">
    <location>
        <begin position="178"/>
        <end position="296"/>
    </location>
</feature>
<evidence type="ECO:0000259" key="3">
    <source>
        <dbReference type="Pfam" id="PF13556"/>
    </source>
</evidence>
<organism evidence="5 6">
    <name type="scientific">Bifidobacterium moraviense</name>
    <dbReference type="NCBI Taxonomy" id="2675323"/>
    <lineage>
        <taxon>Bacteria</taxon>
        <taxon>Bacillati</taxon>
        <taxon>Actinomycetota</taxon>
        <taxon>Actinomycetes</taxon>
        <taxon>Bifidobacteriales</taxon>
        <taxon>Bifidobacteriaceae</taxon>
        <taxon>Bifidobacterium</taxon>
    </lineage>
</organism>
<comment type="caution">
    <text evidence="5">The sequence shown here is derived from an EMBL/GenBank/DDBJ whole genome shotgun (WGS) entry which is preliminary data.</text>
</comment>
<dbReference type="PANTHER" id="PTHR33744">
    <property type="entry name" value="CARBOHYDRATE DIACID REGULATOR"/>
    <property type="match status" value="1"/>
</dbReference>
<dbReference type="RefSeq" id="WP_169276421.1">
    <property type="nucleotide sequence ID" value="NZ_JAAIIH010000025.1"/>
</dbReference>
<dbReference type="InterPro" id="IPR042070">
    <property type="entry name" value="PucR_C-HTH_sf"/>
</dbReference>
<feature type="non-terminal residue" evidence="5">
    <location>
        <position position="1"/>
    </location>
</feature>
<comment type="similarity">
    <text evidence="1">Belongs to the CdaR family.</text>
</comment>
<dbReference type="Pfam" id="PF17853">
    <property type="entry name" value="GGDEF_2"/>
    <property type="match status" value="1"/>
</dbReference>
<feature type="region of interest" description="Disordered" evidence="2">
    <location>
        <begin position="1"/>
        <end position="20"/>
    </location>
</feature>
<dbReference type="EMBL" id="JAAIIH010000025">
    <property type="protein sequence ID" value="NMN01351.1"/>
    <property type="molecule type" value="Genomic_DNA"/>
</dbReference>
<proteinExistence type="inferred from homology"/>
<evidence type="ECO:0000313" key="5">
    <source>
        <dbReference type="EMBL" id="NMN01351.1"/>
    </source>
</evidence>
<dbReference type="Gene3D" id="3.30.70.2730">
    <property type="match status" value="1"/>
</dbReference>
<protein>
    <submittedName>
        <fullName evidence="5">PucR family transcriptional regulator</fullName>
    </submittedName>
</protein>
<dbReference type="InterPro" id="IPR041522">
    <property type="entry name" value="CdaR_GGDEF"/>
</dbReference>
<dbReference type="AlphaFoldDB" id="A0A7Y0F3H3"/>
<sequence>VPPVRAPRAPRTPVTPESRPQLPNEVWRVIDRAEQHLDRDLTWVKALSPADRDQLNLVIETAVADFVSWLNTAVFSPHKGQAPSTDHIFFVAPLEFTQAVSLRQTLDVTRLIVDILERNVGAFARRGREEATRNAMLYYAREVAFSAANVYAASAEARSDWDARLETLIVEDLADGVTDHHVASRMSMLGWNADADCFALAGTLAQDGDLRSGILERRIRAAVRSLDGMCMMSHHDNLFLTLIAPSPAGDGSEGGAPEELCSAVSGFFLEDRPLCMGPVRHGIDGAAASVRAVLSTMAVANAADGGHRPLRSDDVLPERALFGDADAREELYREVYRPLRGDGDDANPLLATVAAFLRSGGSLEATARELNVHPNTVRYRLKRSVEITGWDPMTPREAYVLLTALTIGRIMDAA</sequence>
<keyword evidence="6" id="KW-1185">Reference proteome</keyword>
<evidence type="ECO:0000256" key="2">
    <source>
        <dbReference type="SAM" id="MobiDB-lite"/>
    </source>
</evidence>
<dbReference type="Proteomes" id="UP000588277">
    <property type="component" value="Unassembled WGS sequence"/>
</dbReference>